<dbReference type="EMBL" id="CAJVCH010059031">
    <property type="protein sequence ID" value="CAG7719152.1"/>
    <property type="molecule type" value="Genomic_DNA"/>
</dbReference>
<reference evidence="1" key="1">
    <citation type="submission" date="2021-06" db="EMBL/GenBank/DDBJ databases">
        <authorList>
            <person name="Hodson N. C."/>
            <person name="Mongue J. A."/>
            <person name="Jaron S. K."/>
        </authorList>
    </citation>
    <scope>NUCLEOTIDE SEQUENCE</scope>
</reference>
<sequence>MFNIKMSFYKEKFPNAGLMRRAKILNMFLLSILWFRMKTQDPPKDLLHNINEKIEAYLWNGNKRWVQRAFVYCKSAEGGLNVKHPQSQIQTFRVRHAIMILQKKYNPYFTEDCKTRILDYIHNNKGENESMLLLNHPYPRIQETVQ</sequence>
<dbReference type="Proteomes" id="UP000708208">
    <property type="component" value="Unassembled WGS sequence"/>
</dbReference>
<dbReference type="AlphaFoldDB" id="A0A8J2JHY9"/>
<accession>A0A8J2JHY9</accession>
<keyword evidence="2" id="KW-1185">Reference proteome</keyword>
<feature type="non-terminal residue" evidence="1">
    <location>
        <position position="1"/>
    </location>
</feature>
<evidence type="ECO:0000313" key="2">
    <source>
        <dbReference type="Proteomes" id="UP000708208"/>
    </source>
</evidence>
<name>A0A8J2JHY9_9HEXA</name>
<comment type="caution">
    <text evidence="1">The sequence shown here is derived from an EMBL/GenBank/DDBJ whole genome shotgun (WGS) entry which is preliminary data.</text>
</comment>
<evidence type="ECO:0000313" key="1">
    <source>
        <dbReference type="EMBL" id="CAG7719152.1"/>
    </source>
</evidence>
<proteinExistence type="predicted"/>
<protein>
    <submittedName>
        <fullName evidence="1">Uncharacterized protein</fullName>
    </submittedName>
</protein>
<organism evidence="1 2">
    <name type="scientific">Allacma fusca</name>
    <dbReference type="NCBI Taxonomy" id="39272"/>
    <lineage>
        <taxon>Eukaryota</taxon>
        <taxon>Metazoa</taxon>
        <taxon>Ecdysozoa</taxon>
        <taxon>Arthropoda</taxon>
        <taxon>Hexapoda</taxon>
        <taxon>Collembola</taxon>
        <taxon>Symphypleona</taxon>
        <taxon>Sminthuridae</taxon>
        <taxon>Allacma</taxon>
    </lineage>
</organism>
<gene>
    <name evidence="1" type="ORF">AFUS01_LOCUS8493</name>
</gene>